<name>A0A2R6WNZ7_MARPO</name>
<dbReference type="EMBL" id="KZ772742">
    <property type="protein sequence ID" value="PTQ35578.1"/>
    <property type="molecule type" value="Genomic_DNA"/>
</dbReference>
<reference evidence="3" key="1">
    <citation type="journal article" date="2017" name="Cell">
        <title>Insights into land plant evolution garnered from the Marchantia polymorpha genome.</title>
        <authorList>
            <person name="Bowman J.L."/>
            <person name="Kohchi T."/>
            <person name="Yamato K.T."/>
            <person name="Jenkins J."/>
            <person name="Shu S."/>
            <person name="Ishizaki K."/>
            <person name="Yamaoka S."/>
            <person name="Nishihama R."/>
            <person name="Nakamura Y."/>
            <person name="Berger F."/>
            <person name="Adam C."/>
            <person name="Aki S.S."/>
            <person name="Althoff F."/>
            <person name="Araki T."/>
            <person name="Arteaga-Vazquez M.A."/>
            <person name="Balasubrmanian S."/>
            <person name="Barry K."/>
            <person name="Bauer D."/>
            <person name="Boehm C.R."/>
            <person name="Briginshaw L."/>
            <person name="Caballero-Perez J."/>
            <person name="Catarino B."/>
            <person name="Chen F."/>
            <person name="Chiyoda S."/>
            <person name="Chovatia M."/>
            <person name="Davies K.M."/>
            <person name="Delmans M."/>
            <person name="Demura T."/>
            <person name="Dierschke T."/>
            <person name="Dolan L."/>
            <person name="Dorantes-Acosta A.E."/>
            <person name="Eklund D.M."/>
            <person name="Florent S.N."/>
            <person name="Flores-Sandoval E."/>
            <person name="Fujiyama A."/>
            <person name="Fukuzawa H."/>
            <person name="Galik B."/>
            <person name="Grimanelli D."/>
            <person name="Grimwood J."/>
            <person name="Grossniklaus U."/>
            <person name="Hamada T."/>
            <person name="Haseloff J."/>
            <person name="Hetherington A.J."/>
            <person name="Higo A."/>
            <person name="Hirakawa Y."/>
            <person name="Hundley H.N."/>
            <person name="Ikeda Y."/>
            <person name="Inoue K."/>
            <person name="Inoue S.I."/>
            <person name="Ishida S."/>
            <person name="Jia Q."/>
            <person name="Kakita M."/>
            <person name="Kanazawa T."/>
            <person name="Kawai Y."/>
            <person name="Kawashima T."/>
            <person name="Kennedy M."/>
            <person name="Kinose K."/>
            <person name="Kinoshita T."/>
            <person name="Kohara Y."/>
            <person name="Koide E."/>
            <person name="Komatsu K."/>
            <person name="Kopischke S."/>
            <person name="Kubo M."/>
            <person name="Kyozuka J."/>
            <person name="Lagercrantz U."/>
            <person name="Lin S.S."/>
            <person name="Lindquist E."/>
            <person name="Lipzen A.M."/>
            <person name="Lu C.W."/>
            <person name="De Luna E."/>
            <person name="Martienssen R.A."/>
            <person name="Minamino N."/>
            <person name="Mizutani M."/>
            <person name="Mizutani M."/>
            <person name="Mochizuki N."/>
            <person name="Monte I."/>
            <person name="Mosher R."/>
            <person name="Nagasaki H."/>
            <person name="Nakagami H."/>
            <person name="Naramoto S."/>
            <person name="Nishitani K."/>
            <person name="Ohtani M."/>
            <person name="Okamoto T."/>
            <person name="Okumura M."/>
            <person name="Phillips J."/>
            <person name="Pollak B."/>
            <person name="Reinders A."/>
            <person name="Rovekamp M."/>
            <person name="Sano R."/>
            <person name="Sawa S."/>
            <person name="Schmid M.W."/>
            <person name="Shirakawa M."/>
            <person name="Solano R."/>
            <person name="Spunde A."/>
            <person name="Suetsugu N."/>
            <person name="Sugano S."/>
            <person name="Sugiyama A."/>
            <person name="Sun R."/>
            <person name="Suzuki Y."/>
            <person name="Takenaka M."/>
            <person name="Takezawa D."/>
            <person name="Tomogane H."/>
            <person name="Tsuzuki M."/>
            <person name="Ueda T."/>
            <person name="Umeda M."/>
            <person name="Ward J.M."/>
            <person name="Watanabe Y."/>
            <person name="Yazaki K."/>
            <person name="Yokoyama R."/>
            <person name="Yoshitake Y."/>
            <person name="Yotsui I."/>
            <person name="Zachgo S."/>
            <person name="Schmutz J."/>
        </authorList>
    </citation>
    <scope>NUCLEOTIDE SEQUENCE [LARGE SCALE GENOMIC DNA]</scope>
    <source>
        <strain evidence="3">Tak-1</strain>
    </source>
</reference>
<dbReference type="GO" id="GO:0046983">
    <property type="term" value="F:protein dimerization activity"/>
    <property type="evidence" value="ECO:0007669"/>
    <property type="project" value="InterPro"/>
</dbReference>
<dbReference type="GO" id="GO:0006357">
    <property type="term" value="P:regulation of transcription by RNA polymerase II"/>
    <property type="evidence" value="ECO:0000318"/>
    <property type="project" value="GO_Central"/>
</dbReference>
<dbReference type="Proteomes" id="UP000244005">
    <property type="component" value="Unassembled WGS sequence"/>
</dbReference>
<evidence type="ECO:0000313" key="3">
    <source>
        <dbReference type="Proteomes" id="UP000244005"/>
    </source>
</evidence>
<dbReference type="PANTHER" id="PTHR46169:SF15">
    <property type="entry name" value="INNER CENTROMERE PROTEIN A-LIKE ISOFORM X1-RELATED"/>
    <property type="match status" value="1"/>
</dbReference>
<organism evidence="2 3">
    <name type="scientific">Marchantia polymorpha</name>
    <name type="common">Common liverwort</name>
    <name type="synonym">Marchantia aquatica</name>
    <dbReference type="NCBI Taxonomy" id="3197"/>
    <lineage>
        <taxon>Eukaryota</taxon>
        <taxon>Viridiplantae</taxon>
        <taxon>Streptophyta</taxon>
        <taxon>Embryophyta</taxon>
        <taxon>Marchantiophyta</taxon>
        <taxon>Marchantiopsida</taxon>
        <taxon>Marchantiidae</taxon>
        <taxon>Marchantiales</taxon>
        <taxon>Marchantiaceae</taxon>
        <taxon>Marchantia</taxon>
    </lineage>
</organism>
<feature type="domain" description="HAT C-terminal dimerisation" evidence="1">
    <location>
        <begin position="234"/>
        <end position="293"/>
    </location>
</feature>
<dbReference type="InterPro" id="IPR052717">
    <property type="entry name" value="Vacuolar_transposase_reg"/>
</dbReference>
<keyword evidence="3" id="KW-1185">Reference proteome</keyword>
<gene>
    <name evidence="2" type="ORF">MARPO_0070s0044</name>
</gene>
<dbReference type="OrthoDB" id="1935496at2759"/>
<dbReference type="SUPFAM" id="SSF53098">
    <property type="entry name" value="Ribonuclease H-like"/>
    <property type="match status" value="1"/>
</dbReference>
<sequence length="295" mass="33560">MPPAMRHVAAKLNEEFDAKLESDWHIRCVCHIINRAVKDYETIVKPVVEKIQSLLKMIRVSAVLCVAFREIQVLLGRRNIVDVPGLDVETWWNSMFEMVDNCFLVKDVFESMCNKEEFTSALGDLQLSQTDWREIKAVVDFLRPASALTTTASGLDPSVSVPDEDIQELKFRNCQILIVRYGYQQQQNVEIPQRLGLLAAAKLARARSCAERGQIDEVHDFFELTKRTDTSCDNVLEWWSASSKRFPLLSRLARDTFMVMGSSVPLESAFSDSGSFVTPRRSSLSDENISKMMKL</sequence>
<evidence type="ECO:0000259" key="1">
    <source>
        <dbReference type="Pfam" id="PF05699"/>
    </source>
</evidence>
<evidence type="ECO:0000313" key="2">
    <source>
        <dbReference type="EMBL" id="PTQ35578.1"/>
    </source>
</evidence>
<accession>A0A2R6WNZ7</accession>
<dbReference type="AlphaFoldDB" id="A0A2R6WNZ7"/>
<proteinExistence type="predicted"/>
<dbReference type="InterPro" id="IPR008906">
    <property type="entry name" value="HATC_C_dom"/>
</dbReference>
<dbReference type="PANTHER" id="PTHR46169">
    <property type="entry name" value="DNA REPLICATION-RELATED ELEMENT FACTOR, ISOFORM A"/>
    <property type="match status" value="1"/>
</dbReference>
<dbReference type="InterPro" id="IPR012337">
    <property type="entry name" value="RNaseH-like_sf"/>
</dbReference>
<dbReference type="GO" id="GO:0005634">
    <property type="term" value="C:nucleus"/>
    <property type="evidence" value="ECO:0000318"/>
    <property type="project" value="GO_Central"/>
</dbReference>
<protein>
    <recommendedName>
        <fullName evidence="1">HAT C-terminal dimerisation domain-containing protein</fullName>
    </recommendedName>
</protein>
<dbReference type="Pfam" id="PF05699">
    <property type="entry name" value="Dimer_Tnp_hAT"/>
    <property type="match status" value="1"/>
</dbReference>